<comment type="similarity">
    <text evidence="12 13">Belongs to the TonB-dependent receptor family.</text>
</comment>
<evidence type="ECO:0000256" key="2">
    <source>
        <dbReference type="ARBA" id="ARBA00022448"/>
    </source>
</evidence>
<dbReference type="Proteomes" id="UP000198034">
    <property type="component" value="Unassembled WGS sequence"/>
</dbReference>
<evidence type="ECO:0000256" key="10">
    <source>
        <dbReference type="ARBA" id="ARBA00023136"/>
    </source>
</evidence>
<keyword evidence="4" id="KW-0410">Iron transport</keyword>
<keyword evidence="6 14" id="KW-0732">Signal</keyword>
<evidence type="ECO:0000256" key="9">
    <source>
        <dbReference type="ARBA" id="ARBA00023077"/>
    </source>
</evidence>
<evidence type="ECO:0000256" key="8">
    <source>
        <dbReference type="ARBA" id="ARBA00023065"/>
    </source>
</evidence>
<evidence type="ECO:0000256" key="7">
    <source>
        <dbReference type="ARBA" id="ARBA00023004"/>
    </source>
</evidence>
<dbReference type="GO" id="GO:0009279">
    <property type="term" value="C:cell outer membrane"/>
    <property type="evidence" value="ECO:0007669"/>
    <property type="project" value="UniProtKB-SubCell"/>
</dbReference>
<sequence>MKIYWLACLLFLSGQSFGQDKFQGETEETIENDTVRKKRYSLKEIEIRQHKQKKLVSTVRTGLKSFDNPQSLQSIGAEVISQQQSVRLSDVVKNANGVYVGSARGGAQETFWSRGYDMGTNNIFKNGFRQNGGSMPEVISLEKVEFLKGNSALLYGNVAPGGILNLVTKTPLFERGGEVSFQTGSYDFYKPIFDFYGPLSKSIAYRVIGSFEKSKSFRDVVSRERYYINPSFLFKATEKTDVLLQMDYLHDNWKPDFGTGAFGKTILDVPINRYLGANWSNGQTRQGSLSALLKHQINDSWKFIANMSFQNYLRQFEGTDRIQPSSLTGDLTRKLGKNKNVETLLGQQFGLQGCFKTFGLKHELFMGLDGETSYADSYSYIFYEKQLNGQFVSVTDYDKVNIFNPITLINEKGFQENYNSVITKNEGKRFGFFAQDLISIHKKIKLLAGLRWSWQEMQTTTYNAKIDDGKNLSPKAQTPFRLNYEADQDSNPVVGAIQVDKAFSPKLGLVFQPLQSVSIFGSYSNSFTPNTGIDIYNNPIKPSIIDQYEAGLKTEFFKGKLATGITVYTIENNNLVQMASTTLEGKANSNSNIKELSGKTRSKGIEVDVTIKLNEGFKINAGYSYNDMRFVKTSGLVGSSVEGDRLARTPDQTANLSFFYTVQSGFFKNISIGAVGNYIGNRIGGWNNRYAKDKNGILFVEEREIPVNSYAVADATVGYTYKNISILCKLSNVTNTLNYTVHENYSINPIPPRQFMATLKYQF</sequence>
<dbReference type="PROSITE" id="PS52016">
    <property type="entry name" value="TONB_DEPENDENT_REC_3"/>
    <property type="match status" value="1"/>
</dbReference>
<evidence type="ECO:0000259" key="15">
    <source>
        <dbReference type="Pfam" id="PF00593"/>
    </source>
</evidence>
<dbReference type="OrthoDB" id="9775095at2"/>
<keyword evidence="2 12" id="KW-0813">Transport</keyword>
<evidence type="ECO:0000256" key="4">
    <source>
        <dbReference type="ARBA" id="ARBA00022496"/>
    </source>
</evidence>
<evidence type="ECO:0000256" key="12">
    <source>
        <dbReference type="PROSITE-ProRule" id="PRU01360"/>
    </source>
</evidence>
<keyword evidence="8" id="KW-0406">Ion transport</keyword>
<keyword evidence="5 12" id="KW-0812">Transmembrane</keyword>
<dbReference type="EMBL" id="MTCY01000002">
    <property type="protein sequence ID" value="OWP79642.1"/>
    <property type="molecule type" value="Genomic_DNA"/>
</dbReference>
<name>A0A246GE15_9FLAO</name>
<dbReference type="PANTHER" id="PTHR32552:SF68">
    <property type="entry name" value="FERRICHROME OUTER MEMBRANE TRANSPORTER_PHAGE RECEPTOR"/>
    <property type="match status" value="1"/>
</dbReference>
<comment type="subcellular location">
    <subcellularLocation>
        <location evidence="1 12">Cell outer membrane</location>
        <topology evidence="1 12">Multi-pass membrane protein</topology>
    </subcellularLocation>
</comment>
<keyword evidence="10 12" id="KW-0472">Membrane</keyword>
<dbReference type="SUPFAM" id="SSF56935">
    <property type="entry name" value="Porins"/>
    <property type="match status" value="1"/>
</dbReference>
<keyword evidence="3 12" id="KW-1134">Transmembrane beta strand</keyword>
<comment type="caution">
    <text evidence="17">The sequence shown here is derived from an EMBL/GenBank/DDBJ whole genome shotgun (WGS) entry which is preliminary data.</text>
</comment>
<evidence type="ECO:0000313" key="18">
    <source>
        <dbReference type="Proteomes" id="UP000198034"/>
    </source>
</evidence>
<dbReference type="Pfam" id="PF07715">
    <property type="entry name" value="Plug"/>
    <property type="match status" value="1"/>
</dbReference>
<keyword evidence="17" id="KW-0675">Receptor</keyword>
<dbReference type="AlphaFoldDB" id="A0A246GE15"/>
<feature type="domain" description="TonB-dependent receptor plug" evidence="16">
    <location>
        <begin position="66"/>
        <end position="163"/>
    </location>
</feature>
<evidence type="ECO:0000256" key="3">
    <source>
        <dbReference type="ARBA" id="ARBA00022452"/>
    </source>
</evidence>
<keyword evidence="11 12" id="KW-0998">Cell outer membrane</keyword>
<feature type="chain" id="PRO_5012264254" evidence="14">
    <location>
        <begin position="19"/>
        <end position="763"/>
    </location>
</feature>
<dbReference type="Pfam" id="PF00593">
    <property type="entry name" value="TonB_dep_Rec_b-barrel"/>
    <property type="match status" value="1"/>
</dbReference>
<evidence type="ECO:0000256" key="13">
    <source>
        <dbReference type="RuleBase" id="RU003357"/>
    </source>
</evidence>
<evidence type="ECO:0000259" key="16">
    <source>
        <dbReference type="Pfam" id="PF07715"/>
    </source>
</evidence>
<reference evidence="17 18" key="1">
    <citation type="journal article" date="2017" name="Infect. Genet. Evol.">
        <title>Comparative genome analysis of fish pathogen Flavobacterium columnare reveals extensive sequence diversity within the species.</title>
        <authorList>
            <person name="Kayansamruaj P."/>
            <person name="Dong H.T."/>
            <person name="Hirono I."/>
            <person name="Kondo H."/>
            <person name="Senapin S."/>
            <person name="Rodkhum C."/>
        </authorList>
    </citation>
    <scope>NUCLEOTIDE SEQUENCE [LARGE SCALE GENOMIC DNA]</scope>
    <source>
        <strain evidence="17 18">1214</strain>
    </source>
</reference>
<dbReference type="InterPro" id="IPR036942">
    <property type="entry name" value="Beta-barrel_TonB_sf"/>
</dbReference>
<evidence type="ECO:0000256" key="6">
    <source>
        <dbReference type="ARBA" id="ARBA00022729"/>
    </source>
</evidence>
<gene>
    <name evidence="17" type="ORF">BWK62_01595</name>
</gene>
<dbReference type="GO" id="GO:0015344">
    <property type="term" value="F:siderophore uptake transmembrane transporter activity"/>
    <property type="evidence" value="ECO:0007669"/>
    <property type="project" value="TreeGrafter"/>
</dbReference>
<proteinExistence type="inferred from homology"/>
<dbReference type="InterPro" id="IPR000531">
    <property type="entry name" value="Beta-barrel_TonB"/>
</dbReference>
<feature type="domain" description="TonB-dependent receptor-like beta-barrel" evidence="15">
    <location>
        <begin position="242"/>
        <end position="726"/>
    </location>
</feature>
<dbReference type="InterPro" id="IPR039426">
    <property type="entry name" value="TonB-dep_rcpt-like"/>
</dbReference>
<evidence type="ECO:0000313" key="17">
    <source>
        <dbReference type="EMBL" id="OWP79642.1"/>
    </source>
</evidence>
<keyword evidence="7" id="KW-0408">Iron</keyword>
<keyword evidence="9 13" id="KW-0798">TonB box</keyword>
<evidence type="ECO:0000256" key="5">
    <source>
        <dbReference type="ARBA" id="ARBA00022692"/>
    </source>
</evidence>
<dbReference type="InterPro" id="IPR012910">
    <property type="entry name" value="Plug_dom"/>
</dbReference>
<dbReference type="InterPro" id="IPR037066">
    <property type="entry name" value="Plug_dom_sf"/>
</dbReference>
<dbReference type="Gene3D" id="2.170.130.10">
    <property type="entry name" value="TonB-dependent receptor, plug domain"/>
    <property type="match status" value="1"/>
</dbReference>
<evidence type="ECO:0000256" key="11">
    <source>
        <dbReference type="ARBA" id="ARBA00023237"/>
    </source>
</evidence>
<dbReference type="PANTHER" id="PTHR32552">
    <property type="entry name" value="FERRICHROME IRON RECEPTOR-RELATED"/>
    <property type="match status" value="1"/>
</dbReference>
<protein>
    <submittedName>
        <fullName evidence="17">TonB-dependent siderophore receptor</fullName>
    </submittedName>
</protein>
<dbReference type="CDD" id="cd01347">
    <property type="entry name" value="ligand_gated_channel"/>
    <property type="match status" value="1"/>
</dbReference>
<organism evidence="17 18">
    <name type="scientific">Flavobacterium columnare</name>
    <dbReference type="NCBI Taxonomy" id="996"/>
    <lineage>
        <taxon>Bacteria</taxon>
        <taxon>Pseudomonadati</taxon>
        <taxon>Bacteroidota</taxon>
        <taxon>Flavobacteriia</taxon>
        <taxon>Flavobacteriales</taxon>
        <taxon>Flavobacteriaceae</taxon>
        <taxon>Flavobacterium</taxon>
    </lineage>
</organism>
<evidence type="ECO:0000256" key="14">
    <source>
        <dbReference type="SAM" id="SignalP"/>
    </source>
</evidence>
<dbReference type="Gene3D" id="2.40.170.20">
    <property type="entry name" value="TonB-dependent receptor, beta-barrel domain"/>
    <property type="match status" value="1"/>
</dbReference>
<evidence type="ECO:0000256" key="1">
    <source>
        <dbReference type="ARBA" id="ARBA00004571"/>
    </source>
</evidence>
<feature type="signal peptide" evidence="14">
    <location>
        <begin position="1"/>
        <end position="18"/>
    </location>
</feature>
<accession>A0A246GE15</accession>